<reference evidence="1" key="1">
    <citation type="submission" date="2021-03" db="EMBL/GenBank/DDBJ databases">
        <title>Actinotalea soli sp. nov., isolated from soil.</title>
        <authorList>
            <person name="Ping W."/>
            <person name="Zhang J."/>
        </authorList>
    </citation>
    <scope>NUCLEOTIDE SEQUENCE</scope>
    <source>
        <strain evidence="1">BY-33</strain>
    </source>
</reference>
<keyword evidence="2" id="KW-1185">Reference proteome</keyword>
<sequence length="54" mass="6041">MTDPLREPPLAGTEVEHLIGTRERLRATFRWKAGGLDVEQLRARAVMLPPDDAS</sequence>
<dbReference type="AlphaFoldDB" id="A0A939RWE2"/>
<dbReference type="EMBL" id="JAGEMK010000004">
    <property type="protein sequence ID" value="MBO1752096.1"/>
    <property type="molecule type" value="Genomic_DNA"/>
</dbReference>
<comment type="caution">
    <text evidence="1">The sequence shown here is derived from an EMBL/GenBank/DDBJ whole genome shotgun (WGS) entry which is preliminary data.</text>
</comment>
<dbReference type="Proteomes" id="UP000664209">
    <property type="component" value="Unassembled WGS sequence"/>
</dbReference>
<protein>
    <submittedName>
        <fullName evidence="1">Uncharacterized protein</fullName>
    </submittedName>
</protein>
<dbReference type="RefSeq" id="WP_208055781.1">
    <property type="nucleotide sequence ID" value="NZ_JAGEMK010000004.1"/>
</dbReference>
<organism evidence="1 2">
    <name type="scientific">Actinotalea soli</name>
    <dbReference type="NCBI Taxonomy" id="2819234"/>
    <lineage>
        <taxon>Bacteria</taxon>
        <taxon>Bacillati</taxon>
        <taxon>Actinomycetota</taxon>
        <taxon>Actinomycetes</taxon>
        <taxon>Micrococcales</taxon>
        <taxon>Cellulomonadaceae</taxon>
        <taxon>Actinotalea</taxon>
    </lineage>
</organism>
<evidence type="ECO:0000313" key="2">
    <source>
        <dbReference type="Proteomes" id="UP000664209"/>
    </source>
</evidence>
<gene>
    <name evidence="1" type="ORF">J4G33_09800</name>
</gene>
<evidence type="ECO:0000313" key="1">
    <source>
        <dbReference type="EMBL" id="MBO1752096.1"/>
    </source>
</evidence>
<name>A0A939RWE2_9CELL</name>
<proteinExistence type="predicted"/>
<dbReference type="InterPro" id="IPR034660">
    <property type="entry name" value="DinB/YfiT-like"/>
</dbReference>
<accession>A0A939RWE2</accession>
<dbReference type="SUPFAM" id="SSF109854">
    <property type="entry name" value="DinB/YfiT-like putative metalloenzymes"/>
    <property type="match status" value="1"/>
</dbReference>